<dbReference type="Proteomes" id="UP000749646">
    <property type="component" value="Unassembled WGS sequence"/>
</dbReference>
<keyword evidence="9" id="KW-1185">Reference proteome</keyword>
<proteinExistence type="predicted"/>
<dbReference type="InterPro" id="IPR057577">
    <property type="entry name" value="Nucleoprot-TPR/MLP1_dom"/>
</dbReference>
<dbReference type="PANTHER" id="PTHR18898:SF2">
    <property type="entry name" value="NUCLEOPROTEIN TPR"/>
    <property type="match status" value="1"/>
</dbReference>
<evidence type="ECO:0000256" key="4">
    <source>
        <dbReference type="SAM" id="Coils"/>
    </source>
</evidence>
<evidence type="ECO:0000256" key="3">
    <source>
        <dbReference type="ARBA" id="ARBA00023242"/>
    </source>
</evidence>
<reference evidence="8" key="1">
    <citation type="journal article" date="2020" name="Fungal Divers.">
        <title>Resolving the Mortierellaceae phylogeny through synthesis of multi-gene phylogenetics and phylogenomics.</title>
        <authorList>
            <person name="Vandepol N."/>
            <person name="Liber J."/>
            <person name="Desiro A."/>
            <person name="Na H."/>
            <person name="Kennedy M."/>
            <person name="Barry K."/>
            <person name="Grigoriev I.V."/>
            <person name="Miller A.N."/>
            <person name="O'Donnell K."/>
            <person name="Stajich J.E."/>
            <person name="Bonito G."/>
        </authorList>
    </citation>
    <scope>NUCLEOTIDE SEQUENCE</scope>
    <source>
        <strain evidence="8">MES-2147</strain>
    </source>
</reference>
<dbReference type="EMBL" id="JAAAHW010006475">
    <property type="protein sequence ID" value="KAF9960164.1"/>
    <property type="molecule type" value="Genomic_DNA"/>
</dbReference>
<keyword evidence="2 4" id="KW-0175">Coiled coil</keyword>
<feature type="compositionally biased region" description="Basic and acidic residues" evidence="5">
    <location>
        <begin position="107"/>
        <end position="122"/>
    </location>
</feature>
<dbReference type="GO" id="GO:0017056">
    <property type="term" value="F:structural constituent of nuclear pore"/>
    <property type="evidence" value="ECO:0007669"/>
    <property type="project" value="TreeGrafter"/>
</dbReference>
<dbReference type="GO" id="GO:0005643">
    <property type="term" value="C:nuclear pore"/>
    <property type="evidence" value="ECO:0007669"/>
    <property type="project" value="TreeGrafter"/>
</dbReference>
<feature type="domain" description="Nucleoprotein TPR/MPL1" evidence="6">
    <location>
        <begin position="206"/>
        <end position="283"/>
    </location>
</feature>
<evidence type="ECO:0000256" key="1">
    <source>
        <dbReference type="ARBA" id="ARBA00004123"/>
    </source>
</evidence>
<evidence type="ECO:0000256" key="2">
    <source>
        <dbReference type="ARBA" id="ARBA00023054"/>
    </source>
</evidence>
<dbReference type="InterPro" id="IPR057974">
    <property type="entry name" value="NUA/TPR/MLP1-2-like_dom"/>
</dbReference>
<keyword evidence="3" id="KW-0539">Nucleus</keyword>
<gene>
    <name evidence="8" type="ORF">BGZ65_012687</name>
</gene>
<dbReference type="Pfam" id="PF25785">
    <property type="entry name" value="TPR"/>
    <property type="match status" value="1"/>
</dbReference>
<dbReference type="GO" id="GO:0006406">
    <property type="term" value="P:mRNA export from nucleus"/>
    <property type="evidence" value="ECO:0007669"/>
    <property type="project" value="TreeGrafter"/>
</dbReference>
<accession>A0A9P6M1J5</accession>
<dbReference type="Gene3D" id="1.10.287.1490">
    <property type="match status" value="1"/>
</dbReference>
<evidence type="ECO:0000313" key="8">
    <source>
        <dbReference type="EMBL" id="KAF9960164.1"/>
    </source>
</evidence>
<dbReference type="Pfam" id="PF25481">
    <property type="entry name" value="Nucleoprot-TPR"/>
    <property type="match status" value="1"/>
</dbReference>
<dbReference type="OrthoDB" id="343070at2759"/>
<feature type="coiled-coil region" evidence="4">
    <location>
        <begin position="439"/>
        <end position="508"/>
    </location>
</feature>
<comment type="subcellular location">
    <subcellularLocation>
        <location evidence="1">Nucleus</location>
    </subcellularLocation>
</comment>
<feature type="region of interest" description="Disordered" evidence="5">
    <location>
        <begin position="101"/>
        <end position="122"/>
    </location>
</feature>
<evidence type="ECO:0000256" key="5">
    <source>
        <dbReference type="SAM" id="MobiDB-lite"/>
    </source>
</evidence>
<organism evidence="8 9">
    <name type="scientific">Modicella reniformis</name>
    <dbReference type="NCBI Taxonomy" id="1440133"/>
    <lineage>
        <taxon>Eukaryota</taxon>
        <taxon>Fungi</taxon>
        <taxon>Fungi incertae sedis</taxon>
        <taxon>Mucoromycota</taxon>
        <taxon>Mortierellomycotina</taxon>
        <taxon>Mortierellomycetes</taxon>
        <taxon>Mortierellales</taxon>
        <taxon>Mortierellaceae</taxon>
        <taxon>Modicella</taxon>
    </lineage>
</organism>
<evidence type="ECO:0000313" key="9">
    <source>
        <dbReference type="Proteomes" id="UP000749646"/>
    </source>
</evidence>
<dbReference type="PANTHER" id="PTHR18898">
    <property type="entry name" value="NUCLEOPROTEIN TPR-RELATED"/>
    <property type="match status" value="1"/>
</dbReference>
<dbReference type="AlphaFoldDB" id="A0A9P6M1J5"/>
<name>A0A9P6M1J5_9FUNG</name>
<protein>
    <submittedName>
        <fullName evidence="8">Uncharacterized protein</fullName>
    </submittedName>
</protein>
<feature type="domain" description="NUA/TPR/MLP1-2-like" evidence="7">
    <location>
        <begin position="510"/>
        <end position="608"/>
    </location>
</feature>
<evidence type="ECO:0000259" key="7">
    <source>
        <dbReference type="Pfam" id="PF25785"/>
    </source>
</evidence>
<sequence length="633" mass="72942">MEAVTQIEVNDQQKLRISRLLILEPEELSQLFEQLQDGSQATLAIHRLIQKLDEKAVQDILQESWKEQAEEARASLATEKVNSEQRLQQYESKVNALKSQLSGTRQRLQESTKDAREAADKTAELEKQLAKVQSGSLHTDVELGTLKSRIETLEAEKREAMATLDRKNTEVEQVNGDYRTMSARYQEAKNECSRLESEAREAKASEMTQKFLIQAKEHELEMLKQRTDWQEAELRAKSEELNKYRTEKTAYIQQLQSDLDQARLEVNSTVQSNTTFERRLQEQQDRLEETLQKNKELQDQIILQEEQFRTEMETQRRLGQLWERAASDSKGRIADLENMLDDFQQKFGAKDSEYQEIINEITEDKVQLQIKLEKAIIQIEQLKEEQKRADEILNKAGLIDSSGETGFDIGRMGVLSPTAAVAARLQKTGLSLTQVYTRYMELQSDHARLKTDNVRLQESMEAIVKELAEGAPLIREQQLEYQRLQSHAEELSSQLEAASKEKEQLAIGARDVMAQLDGVVKERDLLYKENQDLDRQVQNLLWRLRAPKAPQVLAPESTQSVETESTTESEKVFDDHFILFSNIQDLQQQNKLLRQVARELTLKLEALENPEGQAKKKEERDVIDEAGRLINSM</sequence>
<evidence type="ECO:0000259" key="6">
    <source>
        <dbReference type="Pfam" id="PF25481"/>
    </source>
</evidence>
<comment type="caution">
    <text evidence="8">The sequence shown here is derived from an EMBL/GenBank/DDBJ whole genome shotgun (WGS) entry which is preliminary data.</text>
</comment>